<sequence length="135" mass="14604">IINVHECDVVKEIFNLTGGVGADLTIECAGTAQAAGDAIEFTRKNGRVALIGIYGGNIPINLNKVVQWNMTLAGGKAEGDWSLRRVLPLMADGRIKAMPLITHRFPLSAINEAMRTFVERKGGAIKVVIHPQKSR</sequence>
<dbReference type="AlphaFoldDB" id="A0A419EZ77"/>
<protein>
    <submittedName>
        <fullName evidence="5">Alcohol dehydrogenase</fullName>
    </submittedName>
</protein>
<evidence type="ECO:0000256" key="1">
    <source>
        <dbReference type="ARBA" id="ARBA00001947"/>
    </source>
</evidence>
<name>A0A419EZ77_9BACT</name>
<dbReference type="Pfam" id="PF00107">
    <property type="entry name" value="ADH_zinc_N"/>
    <property type="match status" value="1"/>
</dbReference>
<evidence type="ECO:0000313" key="6">
    <source>
        <dbReference type="Proteomes" id="UP000285961"/>
    </source>
</evidence>
<dbReference type="Proteomes" id="UP000285961">
    <property type="component" value="Unassembled WGS sequence"/>
</dbReference>
<dbReference type="PANTHER" id="PTHR42813">
    <property type="entry name" value="ZINC-TYPE ALCOHOL DEHYDROGENASE-LIKE"/>
    <property type="match status" value="1"/>
</dbReference>
<reference evidence="5 6" key="1">
    <citation type="journal article" date="2017" name="ISME J.">
        <title>Energy and carbon metabolisms in a deep terrestrial subsurface fluid microbial community.</title>
        <authorList>
            <person name="Momper L."/>
            <person name="Jungbluth S.P."/>
            <person name="Lee M.D."/>
            <person name="Amend J.P."/>
        </authorList>
    </citation>
    <scope>NUCLEOTIDE SEQUENCE [LARGE SCALE GENOMIC DNA]</scope>
    <source>
        <strain evidence="5">SURF_17</strain>
    </source>
</reference>
<evidence type="ECO:0000313" key="5">
    <source>
        <dbReference type="EMBL" id="RJP70594.1"/>
    </source>
</evidence>
<dbReference type="SUPFAM" id="SSF51735">
    <property type="entry name" value="NAD(P)-binding Rossmann-fold domains"/>
    <property type="match status" value="1"/>
</dbReference>
<dbReference type="Gene3D" id="3.90.180.10">
    <property type="entry name" value="Medium-chain alcohol dehydrogenases, catalytic domain"/>
    <property type="match status" value="1"/>
</dbReference>
<evidence type="ECO:0000259" key="4">
    <source>
        <dbReference type="Pfam" id="PF00107"/>
    </source>
</evidence>
<dbReference type="Gene3D" id="3.40.50.720">
    <property type="entry name" value="NAD(P)-binding Rossmann-like Domain"/>
    <property type="match status" value="1"/>
</dbReference>
<accession>A0A419EZ77</accession>
<comment type="caution">
    <text evidence="5">The sequence shown here is derived from an EMBL/GenBank/DDBJ whole genome shotgun (WGS) entry which is preliminary data.</text>
</comment>
<dbReference type="EMBL" id="QZKI01000067">
    <property type="protein sequence ID" value="RJP70594.1"/>
    <property type="molecule type" value="Genomic_DNA"/>
</dbReference>
<comment type="cofactor">
    <cofactor evidence="1">
        <name>Zn(2+)</name>
        <dbReference type="ChEBI" id="CHEBI:29105"/>
    </cofactor>
</comment>
<feature type="non-terminal residue" evidence="5">
    <location>
        <position position="1"/>
    </location>
</feature>
<evidence type="ECO:0000256" key="2">
    <source>
        <dbReference type="ARBA" id="ARBA00022723"/>
    </source>
</evidence>
<dbReference type="InterPro" id="IPR013149">
    <property type="entry name" value="ADH-like_C"/>
</dbReference>
<organism evidence="5 6">
    <name type="scientific">Candidatus Abyssobacteria bacterium SURF_17</name>
    <dbReference type="NCBI Taxonomy" id="2093361"/>
    <lineage>
        <taxon>Bacteria</taxon>
        <taxon>Pseudomonadati</taxon>
        <taxon>Candidatus Hydrogenedentota</taxon>
        <taxon>Candidatus Abyssobacteria</taxon>
    </lineage>
</organism>
<keyword evidence="2" id="KW-0479">Metal-binding</keyword>
<dbReference type="InterPro" id="IPR036291">
    <property type="entry name" value="NAD(P)-bd_dom_sf"/>
</dbReference>
<gene>
    <name evidence="5" type="ORF">C4532_09035</name>
</gene>
<keyword evidence="3" id="KW-0862">Zinc</keyword>
<proteinExistence type="predicted"/>
<dbReference type="GO" id="GO:0046872">
    <property type="term" value="F:metal ion binding"/>
    <property type="evidence" value="ECO:0007669"/>
    <property type="project" value="UniProtKB-KW"/>
</dbReference>
<feature type="domain" description="Alcohol dehydrogenase-like C-terminal" evidence="4">
    <location>
        <begin position="2"/>
        <end position="74"/>
    </location>
</feature>
<evidence type="ECO:0000256" key="3">
    <source>
        <dbReference type="ARBA" id="ARBA00022833"/>
    </source>
</evidence>